<name>A0AAV7UVP1_PLEWA</name>
<dbReference type="Proteomes" id="UP001066276">
    <property type="component" value="Chromosome 2_2"/>
</dbReference>
<dbReference type="PROSITE" id="PS51257">
    <property type="entry name" value="PROKAR_LIPOPROTEIN"/>
    <property type="match status" value="1"/>
</dbReference>
<protein>
    <submittedName>
        <fullName evidence="1">Uncharacterized protein</fullName>
    </submittedName>
</protein>
<evidence type="ECO:0000313" key="1">
    <source>
        <dbReference type="EMBL" id="KAJ1193158.1"/>
    </source>
</evidence>
<accession>A0AAV7UVP1</accession>
<sequence>MRLAEQRNIALHPGLAGATVLVGGMAAACRRTATPMPGSGSPRTLSEGILAASGQDRVLPLASGEFRCAAAARYMVVAGLQGLRLGWLDLGLAARSLGVEDEPEYTGATETNSDWCQKTYRKRSWIERQDRALRTSSQWEGLSSDLLKATSTTVGRSRPDRSWAATSSQETKRDLIQLLRNLNNPPLPLWSAAGSTGEDRHSDA</sequence>
<comment type="caution">
    <text evidence="1">The sequence shown here is derived from an EMBL/GenBank/DDBJ whole genome shotgun (WGS) entry which is preliminary data.</text>
</comment>
<dbReference type="EMBL" id="JANPWB010000004">
    <property type="protein sequence ID" value="KAJ1193158.1"/>
    <property type="molecule type" value="Genomic_DNA"/>
</dbReference>
<dbReference type="AlphaFoldDB" id="A0AAV7UVP1"/>
<organism evidence="1 2">
    <name type="scientific">Pleurodeles waltl</name>
    <name type="common">Iberian ribbed newt</name>
    <dbReference type="NCBI Taxonomy" id="8319"/>
    <lineage>
        <taxon>Eukaryota</taxon>
        <taxon>Metazoa</taxon>
        <taxon>Chordata</taxon>
        <taxon>Craniata</taxon>
        <taxon>Vertebrata</taxon>
        <taxon>Euteleostomi</taxon>
        <taxon>Amphibia</taxon>
        <taxon>Batrachia</taxon>
        <taxon>Caudata</taxon>
        <taxon>Salamandroidea</taxon>
        <taxon>Salamandridae</taxon>
        <taxon>Pleurodelinae</taxon>
        <taxon>Pleurodeles</taxon>
    </lineage>
</organism>
<keyword evidence="2" id="KW-1185">Reference proteome</keyword>
<gene>
    <name evidence="1" type="ORF">NDU88_002463</name>
</gene>
<proteinExistence type="predicted"/>
<evidence type="ECO:0000313" key="2">
    <source>
        <dbReference type="Proteomes" id="UP001066276"/>
    </source>
</evidence>
<reference evidence="1" key="1">
    <citation type="journal article" date="2022" name="bioRxiv">
        <title>Sequencing and chromosome-scale assembly of the giantPleurodeles waltlgenome.</title>
        <authorList>
            <person name="Brown T."/>
            <person name="Elewa A."/>
            <person name="Iarovenko S."/>
            <person name="Subramanian E."/>
            <person name="Araus A.J."/>
            <person name="Petzold A."/>
            <person name="Susuki M."/>
            <person name="Suzuki K.-i.T."/>
            <person name="Hayashi T."/>
            <person name="Toyoda A."/>
            <person name="Oliveira C."/>
            <person name="Osipova E."/>
            <person name="Leigh N.D."/>
            <person name="Simon A."/>
            <person name="Yun M.H."/>
        </authorList>
    </citation>
    <scope>NUCLEOTIDE SEQUENCE</scope>
    <source>
        <strain evidence="1">20211129_DDA</strain>
        <tissue evidence="1">Liver</tissue>
    </source>
</reference>